<evidence type="ECO:0000256" key="8">
    <source>
        <dbReference type="ARBA" id="ARBA00055560"/>
    </source>
</evidence>
<evidence type="ECO:0000256" key="7">
    <source>
        <dbReference type="ARBA" id="ARBA00022807"/>
    </source>
</evidence>
<dbReference type="GO" id="GO:0005737">
    <property type="term" value="C:cytoplasm"/>
    <property type="evidence" value="ECO:0007669"/>
    <property type="project" value="TreeGrafter"/>
</dbReference>
<dbReference type="OrthoDB" id="427186at2759"/>
<feature type="site" description="Important for enzyme activity" evidence="10">
    <location>
        <position position="187"/>
    </location>
</feature>
<evidence type="ECO:0000313" key="13">
    <source>
        <dbReference type="EMBL" id="RNA27521.1"/>
    </source>
</evidence>
<dbReference type="InterPro" id="IPR038765">
    <property type="entry name" value="Papain-like_cys_pep_sf"/>
</dbReference>
<comment type="caution">
    <text evidence="13">The sequence shown here is derived from an EMBL/GenBank/DDBJ whole genome shotgun (WGS) entry which is preliminary data.</text>
</comment>
<dbReference type="CDD" id="cd09616">
    <property type="entry name" value="Peptidase_C12_UCH_L1_L3"/>
    <property type="match status" value="1"/>
</dbReference>
<name>A0A3M7RVC3_BRAPC</name>
<comment type="function">
    <text evidence="8">Ubiquitin-protein hydrolase is involved both in the processing of ubiquitin precursors and of ubiquitinated proteins. This enzyme is a thiol protease that recognizes and hydrolyzes a peptide bond at the C-terminal glycine of ubiquitin.</text>
</comment>
<evidence type="ECO:0000256" key="10">
    <source>
        <dbReference type="PROSITE-ProRule" id="PRU01393"/>
    </source>
</evidence>
<evidence type="ECO:0000313" key="14">
    <source>
        <dbReference type="Proteomes" id="UP000276133"/>
    </source>
</evidence>
<feature type="active site" description="Proton donor" evidence="10">
    <location>
        <position position="172"/>
    </location>
</feature>
<dbReference type="GO" id="GO:0016579">
    <property type="term" value="P:protein deubiquitination"/>
    <property type="evidence" value="ECO:0007669"/>
    <property type="project" value="TreeGrafter"/>
</dbReference>
<keyword evidence="5 10" id="KW-0833">Ubl conjugation pathway</keyword>
<dbReference type="InterPro" id="IPR057254">
    <property type="entry name" value="UCH_AS"/>
</dbReference>
<reference evidence="13 14" key="1">
    <citation type="journal article" date="2018" name="Sci. Rep.">
        <title>Genomic signatures of local adaptation to the degree of environmental predictability in rotifers.</title>
        <authorList>
            <person name="Franch-Gras L."/>
            <person name="Hahn C."/>
            <person name="Garcia-Roger E.M."/>
            <person name="Carmona M.J."/>
            <person name="Serra M."/>
            <person name="Gomez A."/>
        </authorList>
    </citation>
    <scope>NUCLEOTIDE SEQUENCE [LARGE SCALE GENOMIC DNA]</scope>
    <source>
        <strain evidence="13">HYR1</strain>
    </source>
</reference>
<proteinExistence type="inferred from homology"/>
<evidence type="ECO:0000256" key="11">
    <source>
        <dbReference type="RuleBase" id="RU361215"/>
    </source>
</evidence>
<dbReference type="GO" id="GO:0006511">
    <property type="term" value="P:ubiquitin-dependent protein catabolic process"/>
    <property type="evidence" value="ECO:0007669"/>
    <property type="project" value="UniProtKB-UniRule"/>
</dbReference>
<dbReference type="InterPro" id="IPR001578">
    <property type="entry name" value="Peptidase_C12_UCH"/>
</dbReference>
<evidence type="ECO:0000256" key="9">
    <source>
        <dbReference type="ARBA" id="ARBA00073226"/>
    </source>
</evidence>
<dbReference type="GO" id="GO:0004843">
    <property type="term" value="F:cysteine-type deubiquitinase activity"/>
    <property type="evidence" value="ECO:0007669"/>
    <property type="project" value="UniProtKB-UniRule"/>
</dbReference>
<gene>
    <name evidence="13" type="ORF">BpHYR1_046654</name>
</gene>
<keyword evidence="6 10" id="KW-0378">Hydrolase</keyword>
<evidence type="ECO:0000256" key="6">
    <source>
        <dbReference type="ARBA" id="ARBA00022801"/>
    </source>
</evidence>
<evidence type="ECO:0000256" key="4">
    <source>
        <dbReference type="ARBA" id="ARBA00022670"/>
    </source>
</evidence>
<dbReference type="PANTHER" id="PTHR10589">
    <property type="entry name" value="UBIQUITIN CARBOXYL-TERMINAL HYDROLASE"/>
    <property type="match status" value="1"/>
</dbReference>
<dbReference type="STRING" id="10195.A0A3M7RVC3"/>
<dbReference type="InterPro" id="IPR036959">
    <property type="entry name" value="Peptidase_C12_UCH_sf"/>
</dbReference>
<dbReference type="AlphaFoldDB" id="A0A3M7RVC3"/>
<dbReference type="PRINTS" id="PR00707">
    <property type="entry name" value="UBCTHYDRLASE"/>
</dbReference>
<protein>
    <recommendedName>
        <fullName evidence="9 11">Ubiquitin carboxyl-terminal hydrolase</fullName>
        <ecNumber evidence="3 11">3.4.19.12</ecNumber>
    </recommendedName>
</protein>
<dbReference type="PANTHER" id="PTHR10589:SF17">
    <property type="entry name" value="UBIQUITIN CARBOXYL-TERMINAL HYDROLASE"/>
    <property type="match status" value="1"/>
</dbReference>
<accession>A0A3M7RVC3</accession>
<dbReference type="EMBL" id="REGN01002531">
    <property type="protein sequence ID" value="RNA27520.1"/>
    <property type="molecule type" value="Genomic_DNA"/>
</dbReference>
<comment type="similarity">
    <text evidence="2 10 11">Belongs to the peptidase C12 family.</text>
</comment>
<keyword evidence="14" id="KW-1185">Reference proteome</keyword>
<evidence type="ECO:0000256" key="2">
    <source>
        <dbReference type="ARBA" id="ARBA00009326"/>
    </source>
</evidence>
<organism evidence="13 14">
    <name type="scientific">Brachionus plicatilis</name>
    <name type="common">Marine rotifer</name>
    <name type="synonym">Brachionus muelleri</name>
    <dbReference type="NCBI Taxonomy" id="10195"/>
    <lineage>
        <taxon>Eukaryota</taxon>
        <taxon>Metazoa</taxon>
        <taxon>Spiralia</taxon>
        <taxon>Gnathifera</taxon>
        <taxon>Rotifera</taxon>
        <taxon>Eurotatoria</taxon>
        <taxon>Monogononta</taxon>
        <taxon>Pseudotrocha</taxon>
        <taxon>Ploima</taxon>
        <taxon>Brachionidae</taxon>
        <taxon>Brachionus</taxon>
    </lineage>
</organism>
<evidence type="ECO:0000256" key="1">
    <source>
        <dbReference type="ARBA" id="ARBA00000707"/>
    </source>
</evidence>
<dbReference type="Pfam" id="PF01088">
    <property type="entry name" value="Peptidase_C12"/>
    <property type="match status" value="1"/>
</dbReference>
<comment type="catalytic activity">
    <reaction evidence="1 10 11">
        <text>Thiol-dependent hydrolysis of ester, thioester, amide, peptide and isopeptide bonds formed by the C-terminal Gly of ubiquitin (a 76-residue protein attached to proteins as an intracellular targeting signal).</text>
        <dbReference type="EC" id="3.4.19.12"/>
    </reaction>
</comment>
<keyword evidence="7 10" id="KW-0788">Thiol protease</keyword>
<evidence type="ECO:0000256" key="5">
    <source>
        <dbReference type="ARBA" id="ARBA00022786"/>
    </source>
</evidence>
<evidence type="ECO:0000256" key="3">
    <source>
        <dbReference type="ARBA" id="ARBA00012759"/>
    </source>
</evidence>
<feature type="domain" description="UCH catalytic" evidence="12">
    <location>
        <begin position="9"/>
        <end position="231"/>
    </location>
</feature>
<dbReference type="SUPFAM" id="SSF54001">
    <property type="entry name" value="Cysteine proteinases"/>
    <property type="match status" value="1"/>
</dbReference>
<dbReference type="FunFam" id="3.40.532.10:FF:000006">
    <property type="entry name" value="Ubiquitin carboxyl-terminal hydrolase"/>
    <property type="match status" value="1"/>
</dbReference>
<dbReference type="EMBL" id="REGN01002531">
    <property type="protein sequence ID" value="RNA27521.1"/>
    <property type="molecule type" value="Genomic_DNA"/>
</dbReference>
<feature type="active site" description="Nucleophile" evidence="10">
    <location>
        <position position="98"/>
    </location>
</feature>
<dbReference type="PROSITE" id="PS00140">
    <property type="entry name" value="UCH_1"/>
    <property type="match status" value="1"/>
</dbReference>
<dbReference type="Gene3D" id="3.40.532.10">
    <property type="entry name" value="Peptidase C12, ubiquitin carboxyl-terminal hydrolase"/>
    <property type="match status" value="1"/>
</dbReference>
<evidence type="ECO:0000259" key="12">
    <source>
        <dbReference type="PROSITE" id="PS52048"/>
    </source>
</evidence>
<dbReference type="Proteomes" id="UP000276133">
    <property type="component" value="Unassembled WGS sequence"/>
</dbReference>
<feature type="site" description="Transition state stabilizer" evidence="10">
    <location>
        <position position="92"/>
    </location>
</feature>
<dbReference type="PROSITE" id="PS52048">
    <property type="entry name" value="UCH_DOMAIN"/>
    <property type="match status" value="1"/>
</dbReference>
<sequence length="234" mass="26464">MESSRSETRWLPLESNPEVINKYVNNIGVNTDKYEFIDIYGLEPELLQMVPRPCVAVLLLFPVTKLYQDFRNEQINQKKDKKISPNLFYTKQTVQNACGTVALIHALANNKQALNIDMEKAFGKYLKATQTMTPEESAEYLRTDNSITNAHQESAVEGQTEAPNLSESVDLHFITFVEKDGNLYELDGGLGHPINHGPCGDDLLDAFSYYFKNLIELNPDENRFNLIGLAAKND</sequence>
<keyword evidence="4 10" id="KW-0645">Protease</keyword>
<dbReference type="EC" id="3.4.19.12" evidence="3 11"/>